<comment type="caution">
    <text evidence="3">The sequence shown here is derived from an EMBL/GenBank/DDBJ whole genome shotgun (WGS) entry which is preliminary data.</text>
</comment>
<evidence type="ECO:0000313" key="3">
    <source>
        <dbReference type="EMBL" id="KAK8739194.1"/>
    </source>
</evidence>
<evidence type="ECO:0000313" key="4">
    <source>
        <dbReference type="Proteomes" id="UP001445076"/>
    </source>
</evidence>
<keyword evidence="2" id="KW-0812">Transmembrane</keyword>
<evidence type="ECO:0000256" key="2">
    <source>
        <dbReference type="SAM" id="Phobius"/>
    </source>
</evidence>
<organism evidence="3 4">
    <name type="scientific">Cherax quadricarinatus</name>
    <name type="common">Australian red claw crayfish</name>
    <dbReference type="NCBI Taxonomy" id="27406"/>
    <lineage>
        <taxon>Eukaryota</taxon>
        <taxon>Metazoa</taxon>
        <taxon>Ecdysozoa</taxon>
        <taxon>Arthropoda</taxon>
        <taxon>Crustacea</taxon>
        <taxon>Multicrustacea</taxon>
        <taxon>Malacostraca</taxon>
        <taxon>Eumalacostraca</taxon>
        <taxon>Eucarida</taxon>
        <taxon>Decapoda</taxon>
        <taxon>Pleocyemata</taxon>
        <taxon>Astacidea</taxon>
        <taxon>Parastacoidea</taxon>
        <taxon>Parastacidae</taxon>
        <taxon>Cherax</taxon>
    </lineage>
</organism>
<dbReference type="AlphaFoldDB" id="A0AAW0XFQ0"/>
<name>A0AAW0XFQ0_CHEQU</name>
<sequence length="172" mass="19213">MVQKYKWWLGVAGVLVGMTTLGVLIGTTCWHMAYREATLHALAREQHAVHLAKEHCRHNMEALRSKMATGAFMKNDVPELVTAARHTVTLAVPQQVHATPEQIDAHPQARDESHVRERSLPNTKHKQTVMVSVLLGCKTLSMVSVWEAMEQQQQHGGNSHHVQLSSFLAQTS</sequence>
<dbReference type="Proteomes" id="UP001445076">
    <property type="component" value="Unassembled WGS sequence"/>
</dbReference>
<keyword evidence="2" id="KW-1133">Transmembrane helix</keyword>
<proteinExistence type="predicted"/>
<protein>
    <submittedName>
        <fullName evidence="3">Uncharacterized protein</fullName>
    </submittedName>
</protein>
<accession>A0AAW0XFQ0</accession>
<feature type="transmembrane region" description="Helical" evidence="2">
    <location>
        <begin position="7"/>
        <end position="33"/>
    </location>
</feature>
<keyword evidence="2" id="KW-0472">Membrane</keyword>
<gene>
    <name evidence="3" type="ORF">OTU49_003524</name>
</gene>
<dbReference type="EMBL" id="JARKIK010000037">
    <property type="protein sequence ID" value="KAK8739194.1"/>
    <property type="molecule type" value="Genomic_DNA"/>
</dbReference>
<feature type="region of interest" description="Disordered" evidence="1">
    <location>
        <begin position="100"/>
        <end position="123"/>
    </location>
</feature>
<evidence type="ECO:0000256" key="1">
    <source>
        <dbReference type="SAM" id="MobiDB-lite"/>
    </source>
</evidence>
<feature type="non-terminal residue" evidence="3">
    <location>
        <position position="172"/>
    </location>
</feature>
<keyword evidence="4" id="KW-1185">Reference proteome</keyword>
<feature type="region of interest" description="Disordered" evidence="1">
    <location>
        <begin position="153"/>
        <end position="172"/>
    </location>
</feature>
<reference evidence="3 4" key="1">
    <citation type="journal article" date="2024" name="BMC Genomics">
        <title>Genome assembly of redclaw crayfish (Cherax quadricarinatus) provides insights into its immune adaptation and hypoxia tolerance.</title>
        <authorList>
            <person name="Liu Z."/>
            <person name="Zheng J."/>
            <person name="Li H."/>
            <person name="Fang K."/>
            <person name="Wang S."/>
            <person name="He J."/>
            <person name="Zhou D."/>
            <person name="Weng S."/>
            <person name="Chi M."/>
            <person name="Gu Z."/>
            <person name="He J."/>
            <person name="Li F."/>
            <person name="Wang M."/>
        </authorList>
    </citation>
    <scope>NUCLEOTIDE SEQUENCE [LARGE SCALE GENOMIC DNA]</scope>
    <source>
        <strain evidence="3">ZL_2023a</strain>
    </source>
</reference>
<feature type="compositionally biased region" description="Basic and acidic residues" evidence="1">
    <location>
        <begin position="103"/>
        <end position="119"/>
    </location>
</feature>